<protein>
    <submittedName>
        <fullName evidence="2">Uncharacterized protein</fullName>
    </submittedName>
</protein>
<evidence type="ECO:0000313" key="3">
    <source>
        <dbReference type="Proteomes" id="UP000285301"/>
    </source>
</evidence>
<feature type="non-terminal residue" evidence="2">
    <location>
        <position position="1"/>
    </location>
</feature>
<organism evidence="2 3">
    <name type="scientific">Dinothrombium tinctorium</name>
    <dbReference type="NCBI Taxonomy" id="1965070"/>
    <lineage>
        <taxon>Eukaryota</taxon>
        <taxon>Metazoa</taxon>
        <taxon>Ecdysozoa</taxon>
        <taxon>Arthropoda</taxon>
        <taxon>Chelicerata</taxon>
        <taxon>Arachnida</taxon>
        <taxon>Acari</taxon>
        <taxon>Acariformes</taxon>
        <taxon>Trombidiformes</taxon>
        <taxon>Prostigmata</taxon>
        <taxon>Anystina</taxon>
        <taxon>Parasitengona</taxon>
        <taxon>Trombidioidea</taxon>
        <taxon>Trombidiidae</taxon>
        <taxon>Dinothrombium</taxon>
    </lineage>
</organism>
<dbReference type="GO" id="GO:0005789">
    <property type="term" value="C:endoplasmic reticulum membrane"/>
    <property type="evidence" value="ECO:0007669"/>
    <property type="project" value="TreeGrafter"/>
</dbReference>
<evidence type="ECO:0000256" key="1">
    <source>
        <dbReference type="SAM" id="Coils"/>
    </source>
</evidence>
<gene>
    <name evidence="2" type="ORF">B4U79_09877</name>
</gene>
<dbReference type="PANTHER" id="PTHR46717">
    <property type="entry name" value="E3 UBIQUITIN-PROTEIN LIGASE RNF180"/>
    <property type="match status" value="1"/>
</dbReference>
<evidence type="ECO:0000313" key="2">
    <source>
        <dbReference type="EMBL" id="RWR99146.1"/>
    </source>
</evidence>
<feature type="non-terminal residue" evidence="2">
    <location>
        <position position="427"/>
    </location>
</feature>
<dbReference type="GO" id="GO:0032436">
    <property type="term" value="P:positive regulation of proteasomal ubiquitin-dependent protein catabolic process"/>
    <property type="evidence" value="ECO:0007669"/>
    <property type="project" value="TreeGrafter"/>
</dbReference>
<dbReference type="InterPro" id="IPR033263">
    <property type="entry name" value="RNF180"/>
</dbReference>
<dbReference type="GO" id="GO:0031624">
    <property type="term" value="F:ubiquitin conjugating enzyme binding"/>
    <property type="evidence" value="ECO:0007669"/>
    <property type="project" value="TreeGrafter"/>
</dbReference>
<comment type="caution">
    <text evidence="2">The sequence shown here is derived from an EMBL/GenBank/DDBJ whole genome shotgun (WGS) entry which is preliminary data.</text>
</comment>
<keyword evidence="3" id="KW-1185">Reference proteome</keyword>
<dbReference type="GO" id="GO:0042428">
    <property type="term" value="P:serotonin metabolic process"/>
    <property type="evidence" value="ECO:0007669"/>
    <property type="project" value="TreeGrafter"/>
</dbReference>
<dbReference type="EMBL" id="NCKU01016720">
    <property type="protein sequence ID" value="RWR99146.1"/>
    <property type="molecule type" value="Genomic_DNA"/>
</dbReference>
<feature type="coiled-coil region" evidence="1">
    <location>
        <begin position="84"/>
        <end position="121"/>
    </location>
</feature>
<dbReference type="Proteomes" id="UP000285301">
    <property type="component" value="Unassembled WGS sequence"/>
</dbReference>
<dbReference type="SUPFAM" id="SSF46966">
    <property type="entry name" value="Spectrin repeat"/>
    <property type="match status" value="1"/>
</dbReference>
<reference evidence="2 3" key="1">
    <citation type="journal article" date="2018" name="Gigascience">
        <title>Genomes of trombidid mites reveal novel predicted allergens and laterally-transferred genes associated with secondary metabolism.</title>
        <authorList>
            <person name="Dong X."/>
            <person name="Chaisiri K."/>
            <person name="Xia D."/>
            <person name="Armstrong S.D."/>
            <person name="Fang Y."/>
            <person name="Donnelly M.J."/>
            <person name="Kadowaki T."/>
            <person name="McGarry J.W."/>
            <person name="Darby A.C."/>
            <person name="Makepeace B.L."/>
        </authorList>
    </citation>
    <scope>NUCLEOTIDE SEQUENCE [LARGE SCALE GENOMIC DNA]</scope>
    <source>
        <strain evidence="2">UoL-WK</strain>
    </source>
</reference>
<accession>A0A3S3PWS9</accession>
<keyword evidence="1" id="KW-0175">Coiled coil</keyword>
<dbReference type="GO" id="GO:0061630">
    <property type="term" value="F:ubiquitin protein ligase activity"/>
    <property type="evidence" value="ECO:0007669"/>
    <property type="project" value="InterPro"/>
</dbReference>
<feature type="coiled-coil region" evidence="1">
    <location>
        <begin position="178"/>
        <end position="283"/>
    </location>
</feature>
<dbReference type="GO" id="GO:0042415">
    <property type="term" value="P:norepinephrine metabolic process"/>
    <property type="evidence" value="ECO:0007669"/>
    <property type="project" value="TreeGrafter"/>
</dbReference>
<sequence>DVKRLKFELDVVRNLEDDVEFNKCLNLWYQFDALYKKLLEWLDEEDVETLLQEGLDRKKEFKELNSISDELHSLANHSRIKDELAELNEQYSSLIFALQEKNAKKQRIKLCEDKYNKAKDDFERWAKKIRDEIKKPFDNFCERLDHLRSVQNSLPDGQVLLLLATEFATRLLAESEDSDELKTVLDDLKQDYEKLNREINEKIVDLSTNRDDLKRKPHKNQGDMNQLQAVLDHYKNLLQQIEDNNDIKKLKEEAVNFDLDKELNRLQRLNDEAENTCRSSIADLEKKWLLQQSMRLMAHHSLQITNVAKCNDELKKHSKGLDEIKAKNWLTSITMPQTFLTSTDRDSDNEPLRFVAENELNSIEWIKQQLDASSWIKGKLVCPCNRGTRLGSYDFVHGSKCACNEHVLPSVHLVKSHVDFEPGSQQS</sequence>
<dbReference type="GO" id="GO:0000209">
    <property type="term" value="P:protein polyubiquitination"/>
    <property type="evidence" value="ECO:0007669"/>
    <property type="project" value="InterPro"/>
</dbReference>
<dbReference type="OrthoDB" id="6430888at2759"/>
<name>A0A3S3PWS9_9ACAR</name>
<proteinExistence type="predicted"/>
<dbReference type="PANTHER" id="PTHR46717:SF1">
    <property type="entry name" value="E3 UBIQUITIN-PROTEIN LIGASE RNF180"/>
    <property type="match status" value="1"/>
</dbReference>
<dbReference type="AlphaFoldDB" id="A0A3S3PWS9"/>
<dbReference type="STRING" id="1965070.A0A3S3PWS9"/>